<keyword evidence="13" id="KW-0732">Signal</keyword>
<dbReference type="InterPro" id="IPR050131">
    <property type="entry name" value="Peptidase_S8_subtilisin-like"/>
</dbReference>
<keyword evidence="3" id="KW-1003">Cell membrane</keyword>
<dbReference type="PROSITE" id="PS00138">
    <property type="entry name" value="SUBTILASE_SER"/>
    <property type="match status" value="1"/>
</dbReference>
<dbReference type="PANTHER" id="PTHR43806:SF11">
    <property type="entry name" value="CEREVISIN-RELATED"/>
    <property type="match status" value="1"/>
</dbReference>
<name>A0A919V1Z3_9ACTN</name>
<dbReference type="PROSITE" id="PS51892">
    <property type="entry name" value="SUBTILASE"/>
    <property type="match status" value="1"/>
</dbReference>
<dbReference type="PROSITE" id="PS00136">
    <property type="entry name" value="SUBTILASE_ASP"/>
    <property type="match status" value="1"/>
</dbReference>
<dbReference type="Gene3D" id="3.40.50.200">
    <property type="entry name" value="Peptidase S8/S53 domain"/>
    <property type="match status" value="1"/>
</dbReference>
<feature type="active site" description="Charge relay system" evidence="10">
    <location>
        <position position="76"/>
    </location>
</feature>
<feature type="domain" description="Peptidase S8/S53" evidence="14">
    <location>
        <begin position="67"/>
        <end position="298"/>
    </location>
</feature>
<accession>A0A919V1Z3</accession>
<evidence type="ECO:0000256" key="7">
    <source>
        <dbReference type="ARBA" id="ARBA00022825"/>
    </source>
</evidence>
<protein>
    <recommendedName>
        <fullName evidence="14">Peptidase S8/S53 domain-containing protein</fullName>
    </recommendedName>
</protein>
<proteinExistence type="inferred from homology"/>
<evidence type="ECO:0000256" key="8">
    <source>
        <dbReference type="ARBA" id="ARBA00022989"/>
    </source>
</evidence>
<keyword evidence="5 12" id="KW-0812">Transmembrane</keyword>
<evidence type="ECO:0000256" key="1">
    <source>
        <dbReference type="ARBA" id="ARBA00004162"/>
    </source>
</evidence>
<dbReference type="GO" id="GO:0005886">
    <property type="term" value="C:plasma membrane"/>
    <property type="evidence" value="ECO:0007669"/>
    <property type="project" value="UniProtKB-SubCell"/>
</dbReference>
<feature type="chain" id="PRO_5036858755" description="Peptidase S8/S53 domain-containing protein" evidence="13">
    <location>
        <begin position="24"/>
        <end position="392"/>
    </location>
</feature>
<dbReference type="PANTHER" id="PTHR43806">
    <property type="entry name" value="PEPTIDASE S8"/>
    <property type="match status" value="1"/>
</dbReference>
<feature type="active site" description="Charge relay system" evidence="10">
    <location>
        <position position="105"/>
    </location>
</feature>
<dbReference type="GO" id="GO:0004252">
    <property type="term" value="F:serine-type endopeptidase activity"/>
    <property type="evidence" value="ECO:0007669"/>
    <property type="project" value="UniProtKB-UniRule"/>
</dbReference>
<keyword evidence="7 10" id="KW-0720">Serine protease</keyword>
<comment type="caution">
    <text evidence="15">The sequence shown here is derived from an EMBL/GenBank/DDBJ whole genome shotgun (WGS) entry which is preliminary data.</text>
</comment>
<evidence type="ECO:0000256" key="11">
    <source>
        <dbReference type="RuleBase" id="RU003355"/>
    </source>
</evidence>
<evidence type="ECO:0000256" key="9">
    <source>
        <dbReference type="ARBA" id="ARBA00023136"/>
    </source>
</evidence>
<dbReference type="SUPFAM" id="SSF52743">
    <property type="entry name" value="Subtilisin-like"/>
    <property type="match status" value="1"/>
</dbReference>
<comment type="subcellular location">
    <subcellularLocation>
        <location evidence="1">Cell membrane</location>
        <topology evidence="1">Single-pass membrane protein</topology>
    </subcellularLocation>
</comment>
<dbReference type="InterPro" id="IPR000209">
    <property type="entry name" value="Peptidase_S8/S53_dom"/>
</dbReference>
<keyword evidence="8 12" id="KW-1133">Transmembrane helix</keyword>
<dbReference type="InterPro" id="IPR023827">
    <property type="entry name" value="Peptidase_S8_Asp-AS"/>
</dbReference>
<evidence type="ECO:0000259" key="14">
    <source>
        <dbReference type="Pfam" id="PF00082"/>
    </source>
</evidence>
<dbReference type="PRINTS" id="PR00723">
    <property type="entry name" value="SUBTILISIN"/>
</dbReference>
<dbReference type="NCBIfam" id="TIGR03921">
    <property type="entry name" value="T7SS_mycosin"/>
    <property type="match status" value="1"/>
</dbReference>
<keyword evidence="9 12" id="KW-0472">Membrane</keyword>
<evidence type="ECO:0000256" key="5">
    <source>
        <dbReference type="ARBA" id="ARBA00022692"/>
    </source>
</evidence>
<dbReference type="PROSITE" id="PS00137">
    <property type="entry name" value="SUBTILASE_HIS"/>
    <property type="match status" value="1"/>
</dbReference>
<evidence type="ECO:0000256" key="10">
    <source>
        <dbReference type="PROSITE-ProRule" id="PRU01240"/>
    </source>
</evidence>
<dbReference type="Proteomes" id="UP000655287">
    <property type="component" value="Unassembled WGS sequence"/>
</dbReference>
<dbReference type="InterPro" id="IPR015500">
    <property type="entry name" value="Peptidase_S8_subtilisin-rel"/>
</dbReference>
<keyword evidence="6 10" id="KW-0378">Hydrolase</keyword>
<sequence>MGRRTVGAVLAVALALGPGGAPAAAAAATAAARAPARCDPGRGTVQLVESWAQRRLAFTSVWPLTRGAGVTVALIDSGVDPGHPQLRGVRRVDLTGTGELDCVGHGTAVAGIIAGAKMKGVPFSGVAPDVKLISIKQTNDAQEGEVGLLARGITEATRLGARVINVSIQAADVPDLRQAVEAAVAQDVLIVAAAGNTRQQDASSPAYYPAAYPGVLSVGAAGPDGGRADYSSTGAQVSVLAPGEAVTSTWPGGAYHRDLSGTSYAAPFVAGVAALVRARHPGLSAAQVRRRIEITADGGSGGGTGAGMVNPLLAVSAILPSEEVALAPRDPSALPADAVSRPRPPDRAAIEVSTAVAVAALAVAALVTAAALIIPAGRRRGWRPGRVPVRGD</sequence>
<dbReference type="RefSeq" id="WP_203985767.1">
    <property type="nucleotide sequence ID" value="NZ_BOOU01000047.1"/>
</dbReference>
<dbReference type="AlphaFoldDB" id="A0A919V1Z3"/>
<feature type="signal peptide" evidence="13">
    <location>
        <begin position="1"/>
        <end position="23"/>
    </location>
</feature>
<dbReference type="InterPro" id="IPR022398">
    <property type="entry name" value="Peptidase_S8_His-AS"/>
</dbReference>
<evidence type="ECO:0000256" key="3">
    <source>
        <dbReference type="ARBA" id="ARBA00022475"/>
    </source>
</evidence>
<dbReference type="InterPro" id="IPR023828">
    <property type="entry name" value="Peptidase_S8_Ser-AS"/>
</dbReference>
<evidence type="ECO:0000256" key="13">
    <source>
        <dbReference type="SAM" id="SignalP"/>
    </source>
</evidence>
<evidence type="ECO:0000256" key="4">
    <source>
        <dbReference type="ARBA" id="ARBA00022670"/>
    </source>
</evidence>
<feature type="transmembrane region" description="Helical" evidence="12">
    <location>
        <begin position="352"/>
        <end position="374"/>
    </location>
</feature>
<dbReference type="InterPro" id="IPR023834">
    <property type="entry name" value="T7SS_pept_S8A_mycosin"/>
</dbReference>
<dbReference type="InterPro" id="IPR036852">
    <property type="entry name" value="Peptidase_S8/S53_dom_sf"/>
</dbReference>
<keyword evidence="4 10" id="KW-0645">Protease</keyword>
<evidence type="ECO:0000256" key="2">
    <source>
        <dbReference type="ARBA" id="ARBA00011073"/>
    </source>
</evidence>
<dbReference type="GO" id="GO:0005615">
    <property type="term" value="C:extracellular space"/>
    <property type="evidence" value="ECO:0007669"/>
    <property type="project" value="TreeGrafter"/>
</dbReference>
<dbReference type="EMBL" id="BOOU01000047">
    <property type="protein sequence ID" value="GII78358.1"/>
    <property type="molecule type" value="Genomic_DNA"/>
</dbReference>
<evidence type="ECO:0000256" key="12">
    <source>
        <dbReference type="SAM" id="Phobius"/>
    </source>
</evidence>
<dbReference type="GO" id="GO:0006508">
    <property type="term" value="P:proteolysis"/>
    <property type="evidence" value="ECO:0007669"/>
    <property type="project" value="UniProtKB-KW"/>
</dbReference>
<keyword evidence="16" id="KW-1185">Reference proteome</keyword>
<feature type="active site" description="Charge relay system" evidence="10">
    <location>
        <position position="263"/>
    </location>
</feature>
<comment type="similarity">
    <text evidence="2 10 11">Belongs to the peptidase S8 family.</text>
</comment>
<gene>
    <name evidence="15" type="ORF">Sru01_33400</name>
</gene>
<evidence type="ECO:0000313" key="16">
    <source>
        <dbReference type="Proteomes" id="UP000655287"/>
    </source>
</evidence>
<dbReference type="Pfam" id="PF00082">
    <property type="entry name" value="Peptidase_S8"/>
    <property type="match status" value="1"/>
</dbReference>
<reference evidence="15" key="1">
    <citation type="submission" date="2021-01" db="EMBL/GenBank/DDBJ databases">
        <title>Whole genome shotgun sequence of Sphaerisporangium rufum NBRC 109079.</title>
        <authorList>
            <person name="Komaki H."/>
            <person name="Tamura T."/>
        </authorList>
    </citation>
    <scope>NUCLEOTIDE SEQUENCE</scope>
    <source>
        <strain evidence="15">NBRC 109079</strain>
    </source>
</reference>
<evidence type="ECO:0000313" key="15">
    <source>
        <dbReference type="EMBL" id="GII78358.1"/>
    </source>
</evidence>
<organism evidence="15 16">
    <name type="scientific">Sphaerisporangium rufum</name>
    <dbReference type="NCBI Taxonomy" id="1381558"/>
    <lineage>
        <taxon>Bacteria</taxon>
        <taxon>Bacillati</taxon>
        <taxon>Actinomycetota</taxon>
        <taxon>Actinomycetes</taxon>
        <taxon>Streptosporangiales</taxon>
        <taxon>Streptosporangiaceae</taxon>
        <taxon>Sphaerisporangium</taxon>
    </lineage>
</organism>
<evidence type="ECO:0000256" key="6">
    <source>
        <dbReference type="ARBA" id="ARBA00022801"/>
    </source>
</evidence>